<dbReference type="GO" id="GO:0005524">
    <property type="term" value="F:ATP binding"/>
    <property type="evidence" value="ECO:0007669"/>
    <property type="project" value="UniProtKB-KW"/>
</dbReference>
<keyword evidence="6" id="KW-1185">Reference proteome</keyword>
<evidence type="ECO:0000256" key="1">
    <source>
        <dbReference type="ARBA" id="ARBA00022448"/>
    </source>
</evidence>
<protein>
    <submittedName>
        <fullName evidence="5">Sulfate/molybdate ABC transporter ATP-binding protein</fullName>
    </submittedName>
</protein>
<sequence length="342" mass="39193">MLECKIKKTFKNFYLDTDFVMEDSRLGLLGPSGSGKSLTLKAIAGLIKPDSGKIILNCRTLFDSEKKINLKPQERRVGFLFQDYALFPNFTVKENVIAGLRDQNTVDIEEKLNEMRIFHIKDKYPDQISGGERQRTALCRILVNNPEILLLDEPFSALDEYLRSEIEEEVIKFIDTYNLKTILVSHNKEEVYRICESIVSISSGKTNSVKDKSEFFENPSNIVEAKLIGIKNFSTFVIKDNEIFLKAWGISIRTSRKFNGNIIAITDKAMDLSNQPISEESIRIESYRLIENINSCLIIYNKDVQIYDNLKIEISKEDYNKLKDGPIFLTISEEALICLKEG</sequence>
<dbReference type="InterPro" id="IPR003593">
    <property type="entry name" value="AAA+_ATPase"/>
</dbReference>
<dbReference type="InterPro" id="IPR027417">
    <property type="entry name" value="P-loop_NTPase"/>
</dbReference>
<dbReference type="PANTHER" id="PTHR42781">
    <property type="entry name" value="SPERMIDINE/PUTRESCINE IMPORT ATP-BINDING PROTEIN POTA"/>
    <property type="match status" value="1"/>
</dbReference>
<dbReference type="InterPro" id="IPR003439">
    <property type="entry name" value="ABC_transporter-like_ATP-bd"/>
</dbReference>
<keyword evidence="2" id="KW-0547">Nucleotide-binding</keyword>
<dbReference type="InterPro" id="IPR050093">
    <property type="entry name" value="ABC_SmlMolc_Importer"/>
</dbReference>
<name>A0ABW9MF55_9FIRM</name>
<accession>A0ABW9MF55</accession>
<evidence type="ECO:0000313" key="6">
    <source>
        <dbReference type="Proteomes" id="UP001637994"/>
    </source>
</evidence>
<organism evidence="5 6">
    <name type="scientific">Anaerococcus kampingae</name>
    <dbReference type="NCBI Taxonomy" id="3115614"/>
    <lineage>
        <taxon>Bacteria</taxon>
        <taxon>Bacillati</taxon>
        <taxon>Bacillota</taxon>
        <taxon>Tissierellia</taxon>
        <taxon>Tissierellales</taxon>
        <taxon>Peptoniphilaceae</taxon>
        <taxon>Anaerococcus</taxon>
    </lineage>
</organism>
<keyword evidence="3 5" id="KW-0067">ATP-binding</keyword>
<gene>
    <name evidence="5" type="ORF">ACCQ42_02990</name>
</gene>
<keyword evidence="1" id="KW-0813">Transport</keyword>
<dbReference type="EMBL" id="JBGMEF010000015">
    <property type="protein sequence ID" value="MFO3666735.1"/>
    <property type="molecule type" value="Genomic_DNA"/>
</dbReference>
<feature type="domain" description="ABC transporter" evidence="4">
    <location>
        <begin position="1"/>
        <end position="228"/>
    </location>
</feature>
<dbReference type="Pfam" id="PF00005">
    <property type="entry name" value="ABC_tran"/>
    <property type="match status" value="1"/>
</dbReference>
<proteinExistence type="predicted"/>
<dbReference type="Proteomes" id="UP001637994">
    <property type="component" value="Unassembled WGS sequence"/>
</dbReference>
<dbReference type="Gene3D" id="3.40.50.300">
    <property type="entry name" value="P-loop containing nucleotide triphosphate hydrolases"/>
    <property type="match status" value="1"/>
</dbReference>
<dbReference type="SUPFAM" id="SSF52540">
    <property type="entry name" value="P-loop containing nucleoside triphosphate hydrolases"/>
    <property type="match status" value="1"/>
</dbReference>
<evidence type="ECO:0000313" key="5">
    <source>
        <dbReference type="EMBL" id="MFO3666735.1"/>
    </source>
</evidence>
<evidence type="ECO:0000256" key="3">
    <source>
        <dbReference type="ARBA" id="ARBA00022840"/>
    </source>
</evidence>
<dbReference type="PROSITE" id="PS50893">
    <property type="entry name" value="ABC_TRANSPORTER_2"/>
    <property type="match status" value="1"/>
</dbReference>
<dbReference type="RefSeq" id="WP_410035320.1">
    <property type="nucleotide sequence ID" value="NZ_JBGMEF010000015.1"/>
</dbReference>
<comment type="caution">
    <text evidence="5">The sequence shown here is derived from an EMBL/GenBank/DDBJ whole genome shotgun (WGS) entry which is preliminary data.</text>
</comment>
<dbReference type="PANTHER" id="PTHR42781:SF4">
    <property type="entry name" value="SPERMIDINE_PUTRESCINE IMPORT ATP-BINDING PROTEIN POTA"/>
    <property type="match status" value="1"/>
</dbReference>
<reference evidence="5 6" key="1">
    <citation type="journal article" date="2025" name="Anaerobe">
        <title>Description of Anaerococcus kampingiae sp. nov., Anaerococcus groningensis sp. nov., Anaerococcus martiniensis sp. nov., and Anaerococcus cruorum sp. nov., isolated from human clinical specimens.</title>
        <authorList>
            <person name="Boiten K.E."/>
            <person name="Meijer J."/>
            <person name="van Wezel E.M."/>
            <person name="Veloo A.C.M."/>
        </authorList>
    </citation>
    <scope>NUCLEOTIDE SEQUENCE [LARGE SCALE GENOMIC DNA]</scope>
    <source>
        <strain evidence="5 6">ENR0874</strain>
    </source>
</reference>
<evidence type="ECO:0000259" key="4">
    <source>
        <dbReference type="PROSITE" id="PS50893"/>
    </source>
</evidence>
<evidence type="ECO:0000256" key="2">
    <source>
        <dbReference type="ARBA" id="ARBA00022741"/>
    </source>
</evidence>
<dbReference type="SMART" id="SM00382">
    <property type="entry name" value="AAA"/>
    <property type="match status" value="1"/>
</dbReference>